<organism evidence="5 6">
    <name type="scientific">Zunongwangia mangrovi</name>
    <dbReference type="NCBI Taxonomy" id="1334022"/>
    <lineage>
        <taxon>Bacteria</taxon>
        <taxon>Pseudomonadati</taxon>
        <taxon>Bacteroidota</taxon>
        <taxon>Flavobacteriia</taxon>
        <taxon>Flavobacteriales</taxon>
        <taxon>Flavobacteriaceae</taxon>
        <taxon>Zunongwangia</taxon>
    </lineage>
</organism>
<protein>
    <recommendedName>
        <fullName evidence="4">4-O-methyl-glucuronoyl methylesterase-like domain-containing protein</fullName>
    </recommendedName>
</protein>
<evidence type="ECO:0000256" key="1">
    <source>
        <dbReference type="ARBA" id="ARBA00022487"/>
    </source>
</evidence>
<evidence type="ECO:0000313" key="6">
    <source>
        <dbReference type="Proteomes" id="UP000199438"/>
    </source>
</evidence>
<reference evidence="6" key="1">
    <citation type="submission" date="2016-10" db="EMBL/GenBank/DDBJ databases">
        <authorList>
            <person name="Varghese N."/>
            <person name="Submissions S."/>
        </authorList>
    </citation>
    <scope>NUCLEOTIDE SEQUENCE [LARGE SCALE GENOMIC DNA]</scope>
    <source>
        <strain evidence="6">DSM 24499</strain>
    </source>
</reference>
<proteinExistence type="predicted"/>
<keyword evidence="2" id="KW-0732">Signal</keyword>
<keyword evidence="1" id="KW-0719">Serine esterase</keyword>
<keyword evidence="6" id="KW-1185">Reference proteome</keyword>
<gene>
    <name evidence="5" type="ORF">SAMN04487907_11332</name>
</gene>
<sequence length="486" mass="54173">MTSPWFRGFFIGTVNEYNIPRYFTQNLQIMRNIRSIFDVFAILFLLISFSAEAQDYKAYQDSINKLNYQNFVQMKKQLGITAENRPGPSGNPASENSANFDESKVKSYDLPEVLVSDKGKKITTAEEWWEIRRPEIVEDFENSVYGRLPENIPSVTWNIVSEKDTTVYSYPVTEILLEGFVDNSAYPEIEVKIELLVGIPKRAKEAVPMVMEFGFINSPFGRSASEPGSYFASAYEPKWKQQVLSQNIGYAILVPNSIQADNGAGLTSGIIGLVNNGKPRKPEQWGALRAWGWGASRAMDYFETNPKIDENRIAVEGVSRYGKAAIVSMAFDERISLGFFGSAGAGGTSLLRRNFGEQIENLASSGEYHWFCGNFIKYASALETEDLPVDAHQLVALCAPRPVFISSGSHLVEGQWVDAKGMFLAGVHATPVYELLGRTGLETSEFPKLGTALTDGEIAFRQHAGGHSTGPNWSTWIAWASRYWNF</sequence>
<dbReference type="Gene3D" id="3.40.50.1820">
    <property type="entry name" value="alpha/beta hydrolase"/>
    <property type="match status" value="1"/>
</dbReference>
<dbReference type="SUPFAM" id="SSF53474">
    <property type="entry name" value="alpha/beta-Hydrolases"/>
    <property type="match status" value="1"/>
</dbReference>
<evidence type="ECO:0000256" key="2">
    <source>
        <dbReference type="ARBA" id="ARBA00022729"/>
    </source>
</evidence>
<name>A0A1I1N0Y1_9FLAO</name>
<dbReference type="EMBL" id="FOKV01000013">
    <property type="protein sequence ID" value="SFC91301.1"/>
    <property type="molecule type" value="Genomic_DNA"/>
</dbReference>
<dbReference type="InterPro" id="IPR054579">
    <property type="entry name" value="GCE-like_dom"/>
</dbReference>
<feature type="domain" description="4-O-methyl-glucuronoyl methylesterase-like" evidence="4">
    <location>
        <begin position="283"/>
        <end position="437"/>
    </location>
</feature>
<accession>A0A1I1N0Y1</accession>
<dbReference type="Pfam" id="PF22244">
    <property type="entry name" value="GCE_fung"/>
    <property type="match status" value="1"/>
</dbReference>
<dbReference type="InterPro" id="IPR029058">
    <property type="entry name" value="AB_hydrolase_fold"/>
</dbReference>
<evidence type="ECO:0000313" key="5">
    <source>
        <dbReference type="EMBL" id="SFC91301.1"/>
    </source>
</evidence>
<dbReference type="STRING" id="1334022.SAMN04487907_11332"/>
<dbReference type="AlphaFoldDB" id="A0A1I1N0Y1"/>
<evidence type="ECO:0000259" key="4">
    <source>
        <dbReference type="Pfam" id="PF22244"/>
    </source>
</evidence>
<keyword evidence="3" id="KW-0378">Hydrolase</keyword>
<dbReference type="GO" id="GO:0052689">
    <property type="term" value="F:carboxylic ester hydrolase activity"/>
    <property type="evidence" value="ECO:0007669"/>
    <property type="project" value="UniProtKB-KW"/>
</dbReference>
<dbReference type="Proteomes" id="UP000199438">
    <property type="component" value="Unassembled WGS sequence"/>
</dbReference>
<evidence type="ECO:0000256" key="3">
    <source>
        <dbReference type="ARBA" id="ARBA00022801"/>
    </source>
</evidence>